<comment type="similarity">
    <text evidence="1">Belongs to the short-chain dehydrogenases/reductases (SDR) family.</text>
</comment>
<evidence type="ECO:0000313" key="3">
    <source>
        <dbReference type="EMBL" id="KAK5938666.1"/>
    </source>
</evidence>
<keyword evidence="2" id="KW-0560">Oxidoreductase</keyword>
<keyword evidence="4" id="KW-1185">Reference proteome</keyword>
<dbReference type="RefSeq" id="XP_064726756.1">
    <property type="nucleotide sequence ID" value="XM_064877254.1"/>
</dbReference>
<dbReference type="SUPFAM" id="SSF51735">
    <property type="entry name" value="NAD(P)-binding Rossmann-fold domains"/>
    <property type="match status" value="1"/>
</dbReference>
<dbReference type="Proteomes" id="UP001334248">
    <property type="component" value="Unassembled WGS sequence"/>
</dbReference>
<evidence type="ECO:0000256" key="2">
    <source>
        <dbReference type="ARBA" id="ARBA00023002"/>
    </source>
</evidence>
<evidence type="ECO:0000313" key="4">
    <source>
        <dbReference type="Proteomes" id="UP001334248"/>
    </source>
</evidence>
<dbReference type="PANTHER" id="PTHR44229">
    <property type="entry name" value="15-HYDROXYPROSTAGLANDIN DEHYDROGENASE [NAD(+)]"/>
    <property type="match status" value="1"/>
</dbReference>
<accession>A0ABR0RDF4</accession>
<name>A0ABR0RDF4_9EURO</name>
<organism evidence="3 4">
    <name type="scientific">Knufia obscura</name>
    <dbReference type="NCBI Taxonomy" id="1635080"/>
    <lineage>
        <taxon>Eukaryota</taxon>
        <taxon>Fungi</taxon>
        <taxon>Dikarya</taxon>
        <taxon>Ascomycota</taxon>
        <taxon>Pezizomycotina</taxon>
        <taxon>Eurotiomycetes</taxon>
        <taxon>Chaetothyriomycetidae</taxon>
        <taxon>Chaetothyriales</taxon>
        <taxon>Trichomeriaceae</taxon>
        <taxon>Knufia</taxon>
    </lineage>
</organism>
<dbReference type="PRINTS" id="PR00081">
    <property type="entry name" value="GDHRDH"/>
</dbReference>
<gene>
    <name evidence="3" type="ORF">PMZ80_008857</name>
</gene>
<evidence type="ECO:0000256" key="1">
    <source>
        <dbReference type="ARBA" id="ARBA00006484"/>
    </source>
</evidence>
<dbReference type="Gene3D" id="3.40.50.720">
    <property type="entry name" value="NAD(P)-binding Rossmann-like Domain"/>
    <property type="match status" value="1"/>
</dbReference>
<dbReference type="InterPro" id="IPR036291">
    <property type="entry name" value="NAD(P)-bd_dom_sf"/>
</dbReference>
<protein>
    <submittedName>
        <fullName evidence="3">Uncharacterized protein</fullName>
    </submittedName>
</protein>
<dbReference type="Pfam" id="PF00106">
    <property type="entry name" value="adh_short"/>
    <property type="match status" value="1"/>
</dbReference>
<dbReference type="GeneID" id="90002306"/>
<proteinExistence type="inferred from homology"/>
<dbReference type="PANTHER" id="PTHR44229:SF4">
    <property type="entry name" value="15-HYDROXYPROSTAGLANDIN DEHYDROGENASE [NAD(+)]"/>
    <property type="match status" value="1"/>
</dbReference>
<sequence length="289" mass="31246">MTLAETPKVAMITGGASGIGLAVATALVRRGDWHVHLLDVNGISGLKAAKDLAGAATFHEVDVTAYSEIARMFDNIFRAEGRLDFVFANAGILERLDFYEQHPAGNPPPEVNMRVVDINLKAVYTTSYLVLHYFRQCPSSDRSLVLTASCGVAQSVSLTFQRTTIADRDLDGVVGFMRSIASTYVDSGIRVNAICPGTVETSLLADAEWRAFPQNYFTPISVIVDTVLKLIDGGTVTDAKGDVVEGGRVFGKAVEIILNNFYLRDQHEYCDEAMAASMGADTLEESKPA</sequence>
<dbReference type="InterPro" id="IPR002347">
    <property type="entry name" value="SDR_fam"/>
</dbReference>
<comment type="caution">
    <text evidence="3">The sequence shown here is derived from an EMBL/GenBank/DDBJ whole genome shotgun (WGS) entry which is preliminary data.</text>
</comment>
<reference evidence="3 4" key="1">
    <citation type="journal article" date="2023" name="Res Sq">
        <title>Genomic and morphological characterization of Knufia obscura isolated from the Mars 2020 spacecraft assembly facility.</title>
        <authorList>
            <person name="Chander A.M."/>
            <person name="Teixeira M.M."/>
            <person name="Singh N.K."/>
            <person name="Williams M.P."/>
            <person name="Parker C.W."/>
            <person name="Leo P."/>
            <person name="Stajich J.E."/>
            <person name="Torok T."/>
            <person name="Tighe S."/>
            <person name="Mason C.E."/>
            <person name="Venkateswaran K."/>
        </authorList>
    </citation>
    <scope>NUCLEOTIDE SEQUENCE [LARGE SCALE GENOMIC DNA]</scope>
    <source>
        <strain evidence="3 4">CCFEE 5817</strain>
    </source>
</reference>
<dbReference type="EMBL" id="JAVHJV010000012">
    <property type="protein sequence ID" value="KAK5938666.1"/>
    <property type="molecule type" value="Genomic_DNA"/>
</dbReference>